<accession>B0NU33</accession>
<dbReference type="Proteomes" id="UP000004713">
    <property type="component" value="Unassembled WGS sequence"/>
</dbReference>
<feature type="compositionally biased region" description="Low complexity" evidence="1">
    <location>
        <begin position="239"/>
        <end position="252"/>
    </location>
</feature>
<dbReference type="eggNOG" id="ENOG502Z8BB">
    <property type="taxonomic scope" value="Bacteria"/>
</dbReference>
<evidence type="ECO:0000313" key="4">
    <source>
        <dbReference type="Proteomes" id="UP000004713"/>
    </source>
</evidence>
<dbReference type="AlphaFoldDB" id="B0NU33"/>
<organism evidence="3 4">
    <name type="scientific">Bacteroides stercoris ATCC 43183</name>
    <dbReference type="NCBI Taxonomy" id="449673"/>
    <lineage>
        <taxon>Bacteria</taxon>
        <taxon>Pseudomonadati</taxon>
        <taxon>Bacteroidota</taxon>
        <taxon>Bacteroidia</taxon>
        <taxon>Bacteroidales</taxon>
        <taxon>Bacteroidaceae</taxon>
        <taxon>Bacteroides</taxon>
    </lineage>
</organism>
<evidence type="ECO:0000313" key="3">
    <source>
        <dbReference type="EMBL" id="EDS13876.1"/>
    </source>
</evidence>
<feature type="compositionally biased region" description="Pro residues" evidence="1">
    <location>
        <begin position="219"/>
        <end position="233"/>
    </location>
</feature>
<feature type="region of interest" description="Disordered" evidence="1">
    <location>
        <begin position="98"/>
        <end position="120"/>
    </location>
</feature>
<reference evidence="3 4" key="1">
    <citation type="submission" date="2007-11" db="EMBL/GenBank/DDBJ databases">
        <title>Draft genome sequence of Bacteroides stercoris(ATCC 43183).</title>
        <authorList>
            <person name="Sudarsanam P."/>
            <person name="Ley R."/>
            <person name="Guruge J."/>
            <person name="Turnbaugh P.J."/>
            <person name="Mahowald M."/>
            <person name="Liep D."/>
            <person name="Gordon J."/>
        </authorList>
    </citation>
    <scope>NUCLEOTIDE SEQUENCE [LARGE SCALE GENOMIC DNA]</scope>
    <source>
        <strain evidence="3 4">ATCC 43183</strain>
    </source>
</reference>
<dbReference type="EMBL" id="ABFZ02000022">
    <property type="protein sequence ID" value="EDS13876.1"/>
    <property type="molecule type" value="Genomic_DNA"/>
</dbReference>
<comment type="caution">
    <text evidence="3">The sequence shown here is derived from an EMBL/GenBank/DDBJ whole genome shotgun (WGS) entry which is preliminary data.</text>
</comment>
<feature type="compositionally biased region" description="Low complexity" evidence="1">
    <location>
        <begin position="191"/>
        <end position="205"/>
    </location>
</feature>
<dbReference type="NCBIfam" id="TIGR03741">
    <property type="entry name" value="PRTRC_E"/>
    <property type="match status" value="1"/>
</dbReference>
<proteinExistence type="predicted"/>
<gene>
    <name evidence="3" type="ORF">BACSTE_03018</name>
</gene>
<feature type="compositionally biased region" description="Basic and acidic residues" evidence="1">
    <location>
        <begin position="107"/>
        <end position="120"/>
    </location>
</feature>
<feature type="region of interest" description="Disordered" evidence="1">
    <location>
        <begin position="164"/>
        <end position="252"/>
    </location>
</feature>
<feature type="domain" description="ParB-related ThiF-related cassette protein E" evidence="2">
    <location>
        <begin position="11"/>
        <end position="180"/>
    </location>
</feature>
<dbReference type="InterPro" id="IPR022273">
    <property type="entry name" value="PRTRC_protein-E"/>
</dbReference>
<protein>
    <submittedName>
        <fullName evidence="3">PRTRC system protein E</fullName>
    </submittedName>
</protein>
<sequence>MYNILNFTIMFFQAINQMITAGTDLSINIRRVNSNLTVAVVPRRSGVKDGERIVPLILNGTPEELDAGFLQAVGTPVQKAQGILTNLETFEKQAEQAVSQSKAARSAAEKESKEVREKREKMEKLLKKAEDAMTGKRYSEALTWLKQAKVLALPDKQKEIDEKMAEVQKKASEGSLFGMEQPSVSKPQPAPQQTASQPAAAPASQYRSGEQIPMFLPEQPAPVPQPVSQPQPPRSAVHPGQQTPFTGQPQTQSVQYTISVPQAQPVPQQAVPQPQGIQFHQPVQMQQARIDEKQWMQPAPPQPRYAPVQEAARTYEEREYLRQPQEAAMYNFDKDCEDDREMLREDPYAEYPDFPKECRMTDMAQMDMVYC</sequence>
<evidence type="ECO:0000259" key="2">
    <source>
        <dbReference type="Pfam" id="PF19556"/>
    </source>
</evidence>
<evidence type="ECO:0000256" key="1">
    <source>
        <dbReference type="SAM" id="MobiDB-lite"/>
    </source>
</evidence>
<dbReference type="Pfam" id="PF19556">
    <property type="entry name" value="PRTRC_E"/>
    <property type="match status" value="1"/>
</dbReference>
<reference evidence="3 4" key="2">
    <citation type="submission" date="2007-11" db="EMBL/GenBank/DDBJ databases">
        <authorList>
            <person name="Fulton L."/>
            <person name="Clifton S."/>
            <person name="Fulton B."/>
            <person name="Xu J."/>
            <person name="Minx P."/>
            <person name="Pepin K.H."/>
            <person name="Johnson M."/>
            <person name="Thiruvilangam P."/>
            <person name="Bhonagiri V."/>
            <person name="Nash W.E."/>
            <person name="Mardis E.R."/>
            <person name="Wilson R.K."/>
        </authorList>
    </citation>
    <scope>NUCLEOTIDE SEQUENCE [LARGE SCALE GENOMIC DNA]</scope>
    <source>
        <strain evidence="3 4">ATCC 43183</strain>
    </source>
</reference>
<dbReference type="HOGENOM" id="CLU_071561_0_0_10"/>
<name>B0NU33_BACSE</name>